<name>A0A6U3HYR1_9CHLO</name>
<feature type="region of interest" description="Disordered" evidence="1">
    <location>
        <begin position="162"/>
        <end position="203"/>
    </location>
</feature>
<gene>
    <name evidence="3" type="ORF">MANT1106_LOCUS16821</name>
    <name evidence="4" type="ORF">MANT1106_LOCUS16822</name>
</gene>
<evidence type="ECO:0000256" key="2">
    <source>
        <dbReference type="SAM" id="SignalP"/>
    </source>
</evidence>
<evidence type="ECO:0000256" key="1">
    <source>
        <dbReference type="SAM" id="MobiDB-lite"/>
    </source>
</evidence>
<feature type="signal peptide" evidence="2">
    <location>
        <begin position="1"/>
        <end position="18"/>
    </location>
</feature>
<accession>A0A6U3HYR1</accession>
<dbReference type="EMBL" id="HBFC01028093">
    <property type="protein sequence ID" value="CAD8715528.1"/>
    <property type="molecule type" value="Transcribed_RNA"/>
</dbReference>
<protein>
    <submittedName>
        <fullName evidence="3">Uncharacterized protein</fullName>
    </submittedName>
</protein>
<feature type="compositionally biased region" description="Pro residues" evidence="1">
    <location>
        <begin position="162"/>
        <end position="189"/>
    </location>
</feature>
<reference evidence="3" key="1">
    <citation type="submission" date="2021-01" db="EMBL/GenBank/DDBJ databases">
        <authorList>
            <person name="Corre E."/>
            <person name="Pelletier E."/>
            <person name="Niang G."/>
            <person name="Scheremetjew M."/>
            <person name="Finn R."/>
            <person name="Kale V."/>
            <person name="Holt S."/>
            <person name="Cochrane G."/>
            <person name="Meng A."/>
            <person name="Brown T."/>
            <person name="Cohen L."/>
        </authorList>
    </citation>
    <scope>NUCLEOTIDE SEQUENCE</scope>
    <source>
        <strain evidence="3">SL-175</strain>
    </source>
</reference>
<evidence type="ECO:0000313" key="3">
    <source>
        <dbReference type="EMBL" id="CAD8715526.1"/>
    </source>
</evidence>
<sequence length="228" mass="23465">MKSLALLCLTLCISTVVCEVCVTSSALASSTEYPLGGAKVIRYNGVKPHPQVKFVAAPPGIAAYVKIFGSGVASTVFPLVDARVLRFDGVKPRVKFVAAPPGTASYIKLVGSNVAINAAIKSSGIGATVKVLVEEQCDTTGSLPSLSPSQLLLPPPSSAPLLSPPSALPPPSPPPPLRSSLPSPTPPTPLSDRRPPSFVDESSTASRFNIDTTVVGVITFLSIVGILL</sequence>
<feature type="chain" id="PRO_5036191994" evidence="2">
    <location>
        <begin position="19"/>
        <end position="228"/>
    </location>
</feature>
<keyword evidence="2" id="KW-0732">Signal</keyword>
<evidence type="ECO:0000313" key="4">
    <source>
        <dbReference type="EMBL" id="CAD8715528.1"/>
    </source>
</evidence>
<dbReference type="AlphaFoldDB" id="A0A6U3HYR1"/>
<dbReference type="EMBL" id="HBFC01028091">
    <property type="protein sequence ID" value="CAD8715526.1"/>
    <property type="molecule type" value="Transcribed_RNA"/>
</dbReference>
<proteinExistence type="predicted"/>
<organism evidence="3">
    <name type="scientific">Mantoniella antarctica</name>
    <dbReference type="NCBI Taxonomy" id="81844"/>
    <lineage>
        <taxon>Eukaryota</taxon>
        <taxon>Viridiplantae</taxon>
        <taxon>Chlorophyta</taxon>
        <taxon>Mamiellophyceae</taxon>
        <taxon>Mamiellales</taxon>
        <taxon>Mamiellaceae</taxon>
        <taxon>Mantoniella</taxon>
    </lineage>
</organism>